<organism evidence="3 4">
    <name type="scientific">Marinagarivorans cellulosilyticus</name>
    <dbReference type="NCBI Taxonomy" id="2721545"/>
    <lineage>
        <taxon>Bacteria</taxon>
        <taxon>Pseudomonadati</taxon>
        <taxon>Pseudomonadota</taxon>
        <taxon>Gammaproteobacteria</taxon>
        <taxon>Cellvibrionales</taxon>
        <taxon>Cellvibrionaceae</taxon>
        <taxon>Marinagarivorans</taxon>
    </lineage>
</organism>
<reference evidence="3 4" key="1">
    <citation type="journal article" date="2022" name="IScience">
        <title>An ultrasensitive nanofiber-based assay for enzymatic hydrolysis and deep-sea microbial degradation of cellulose.</title>
        <authorList>
            <person name="Tsudome M."/>
            <person name="Tachioka M."/>
            <person name="Miyazaki M."/>
            <person name="Uchimura K."/>
            <person name="Tsuda M."/>
            <person name="Takaki Y."/>
            <person name="Deguchi S."/>
        </authorList>
    </citation>
    <scope>NUCLEOTIDE SEQUENCE [LARGE SCALE GENOMIC DNA]</scope>
    <source>
        <strain evidence="3 4">GE09</strain>
    </source>
</reference>
<dbReference type="AlphaFoldDB" id="A0AAN1WE68"/>
<feature type="transmembrane region" description="Helical" evidence="2">
    <location>
        <begin position="86"/>
        <end position="107"/>
    </location>
</feature>
<name>A0AAN1WE68_9GAMM</name>
<protein>
    <submittedName>
        <fullName evidence="3">Uncharacterized protein</fullName>
    </submittedName>
</protein>
<evidence type="ECO:0000256" key="2">
    <source>
        <dbReference type="SAM" id="Phobius"/>
    </source>
</evidence>
<dbReference type="Proteomes" id="UP001320119">
    <property type="component" value="Chromosome"/>
</dbReference>
<dbReference type="RefSeq" id="WP_236985459.1">
    <property type="nucleotide sequence ID" value="NZ_AP023086.1"/>
</dbReference>
<evidence type="ECO:0000313" key="4">
    <source>
        <dbReference type="Proteomes" id="UP001320119"/>
    </source>
</evidence>
<evidence type="ECO:0000256" key="1">
    <source>
        <dbReference type="SAM" id="MobiDB-lite"/>
    </source>
</evidence>
<sequence length="148" mass="16085">MEVIKGTASRVRHSSEVTRNSNDNSTSTTYVSLFFLGPQQVKIRSNEPSAINENDIIAVAGKIRGKFFNAYAYKNITCATEGNEGLWMNILFGIIAPVVGLSGYSAFSDPSLGAGPKLISLAFVTVGLYMLFKATRVLKAIKLLKPYN</sequence>
<keyword evidence="2" id="KW-0812">Transmembrane</keyword>
<keyword evidence="4" id="KW-1185">Reference proteome</keyword>
<dbReference type="EMBL" id="AP023086">
    <property type="protein sequence ID" value="BCD95947.1"/>
    <property type="molecule type" value="Genomic_DNA"/>
</dbReference>
<evidence type="ECO:0000313" key="3">
    <source>
        <dbReference type="EMBL" id="BCD95947.1"/>
    </source>
</evidence>
<accession>A0AAN1WE68</accession>
<gene>
    <name evidence="3" type="ORF">MARGE09_P0146</name>
</gene>
<keyword evidence="2" id="KW-0472">Membrane</keyword>
<dbReference type="KEGG" id="marq:MARGE09_P0146"/>
<keyword evidence="2" id="KW-1133">Transmembrane helix</keyword>
<feature type="region of interest" description="Disordered" evidence="1">
    <location>
        <begin position="1"/>
        <end position="24"/>
    </location>
</feature>
<feature type="transmembrane region" description="Helical" evidence="2">
    <location>
        <begin position="113"/>
        <end position="132"/>
    </location>
</feature>
<proteinExistence type="predicted"/>